<dbReference type="GO" id="GO:0006355">
    <property type="term" value="P:regulation of DNA-templated transcription"/>
    <property type="evidence" value="ECO:0007669"/>
    <property type="project" value="UniProtKB-ARBA"/>
</dbReference>
<sequence>MFVSDKPRSPIDFYKDDNNPSPTSRDINMMIDVTSNGDLQQPPQQHHHPIILGLGDSSSEDHEIKAPKKRAETWVQDETRILITLRREMDRLFNTSKSNKHLWEQISSKMREKGFDRSPTMCTDKWRNMLKEFKKAKHQDKGSGSGSAKMSYYKEIDDILRERNKKASLYKSPATPPSVAKVDSFMQFTDKAFEDTGISFASVEANGRPTLNLERQLDHDGHPLTIASADAVTANGVPPWNWRETPGNGK</sequence>
<keyword evidence="5" id="KW-0804">Transcription</keyword>
<evidence type="ECO:0000313" key="9">
    <source>
        <dbReference type="EMBL" id="CAH2045443.1"/>
    </source>
</evidence>
<evidence type="ECO:0000256" key="4">
    <source>
        <dbReference type="ARBA" id="ARBA00023125"/>
    </source>
</evidence>
<protein>
    <recommendedName>
        <fullName evidence="8">Myb-like domain-containing protein</fullName>
    </recommendedName>
</protein>
<gene>
    <name evidence="9" type="ORF">TAV2_LOCUS6858</name>
</gene>
<dbReference type="CDD" id="cd12203">
    <property type="entry name" value="GT1"/>
    <property type="match status" value="1"/>
</dbReference>
<dbReference type="GO" id="GO:0005634">
    <property type="term" value="C:nucleus"/>
    <property type="evidence" value="ECO:0007669"/>
    <property type="project" value="UniProtKB-SubCell"/>
</dbReference>
<evidence type="ECO:0000256" key="6">
    <source>
        <dbReference type="ARBA" id="ARBA00023242"/>
    </source>
</evidence>
<keyword evidence="6" id="KW-0539">Nucleus</keyword>
<evidence type="ECO:0000256" key="2">
    <source>
        <dbReference type="ARBA" id="ARBA00022553"/>
    </source>
</evidence>
<keyword evidence="3" id="KW-0805">Transcription regulation</keyword>
<dbReference type="EMBL" id="OU466858">
    <property type="protein sequence ID" value="CAH2045443.1"/>
    <property type="molecule type" value="Genomic_DNA"/>
</dbReference>
<dbReference type="GO" id="GO:0003677">
    <property type="term" value="F:DNA binding"/>
    <property type="evidence" value="ECO:0007669"/>
    <property type="project" value="UniProtKB-KW"/>
</dbReference>
<evidence type="ECO:0000256" key="1">
    <source>
        <dbReference type="ARBA" id="ARBA00004123"/>
    </source>
</evidence>
<feature type="domain" description="Myb-like" evidence="8">
    <location>
        <begin position="66"/>
        <end position="130"/>
    </location>
</feature>
<keyword evidence="10" id="KW-1185">Reference proteome</keyword>
<evidence type="ECO:0000256" key="3">
    <source>
        <dbReference type="ARBA" id="ARBA00023015"/>
    </source>
</evidence>
<dbReference type="PANTHER" id="PTHR21654">
    <property type="entry name" value="FI21293P1"/>
    <property type="match status" value="1"/>
</dbReference>
<evidence type="ECO:0000256" key="5">
    <source>
        <dbReference type="ARBA" id="ARBA00023163"/>
    </source>
</evidence>
<dbReference type="PROSITE" id="PS50090">
    <property type="entry name" value="MYB_LIKE"/>
    <property type="match status" value="1"/>
</dbReference>
<name>A0AAU9RKY3_THLAR</name>
<dbReference type="Gene3D" id="1.10.10.60">
    <property type="entry name" value="Homeodomain-like"/>
    <property type="match status" value="1"/>
</dbReference>
<proteinExistence type="predicted"/>
<organism evidence="9 10">
    <name type="scientific">Thlaspi arvense</name>
    <name type="common">Field penny-cress</name>
    <dbReference type="NCBI Taxonomy" id="13288"/>
    <lineage>
        <taxon>Eukaryota</taxon>
        <taxon>Viridiplantae</taxon>
        <taxon>Streptophyta</taxon>
        <taxon>Embryophyta</taxon>
        <taxon>Tracheophyta</taxon>
        <taxon>Spermatophyta</taxon>
        <taxon>Magnoliopsida</taxon>
        <taxon>eudicotyledons</taxon>
        <taxon>Gunneridae</taxon>
        <taxon>Pentapetalae</taxon>
        <taxon>rosids</taxon>
        <taxon>malvids</taxon>
        <taxon>Brassicales</taxon>
        <taxon>Brassicaceae</taxon>
        <taxon>Thlaspideae</taxon>
        <taxon>Thlaspi</taxon>
    </lineage>
</organism>
<keyword evidence="2" id="KW-0597">Phosphoprotein</keyword>
<dbReference type="PANTHER" id="PTHR21654:SF84">
    <property type="entry name" value="SI:DKEY-66I24.7"/>
    <property type="match status" value="1"/>
</dbReference>
<dbReference type="FunFam" id="1.10.10.60:FF:000162">
    <property type="entry name" value="trihelix transcription factor GT-1"/>
    <property type="match status" value="1"/>
</dbReference>
<dbReference type="AlphaFoldDB" id="A0AAU9RKY3"/>
<dbReference type="InterPro" id="IPR001005">
    <property type="entry name" value="SANT/Myb"/>
</dbReference>
<feature type="region of interest" description="Disordered" evidence="7">
    <location>
        <begin position="1"/>
        <end position="25"/>
    </location>
</feature>
<accession>A0AAU9RKY3</accession>
<evidence type="ECO:0000256" key="7">
    <source>
        <dbReference type="SAM" id="MobiDB-lite"/>
    </source>
</evidence>
<comment type="subcellular location">
    <subcellularLocation>
        <location evidence="1">Nucleus</location>
    </subcellularLocation>
</comment>
<dbReference type="Proteomes" id="UP000836841">
    <property type="component" value="Chromosome 2"/>
</dbReference>
<dbReference type="Pfam" id="PF13837">
    <property type="entry name" value="Myb_DNA-bind_4"/>
    <property type="match status" value="1"/>
</dbReference>
<feature type="compositionally biased region" description="Basic and acidic residues" evidence="7">
    <location>
        <begin position="1"/>
        <end position="18"/>
    </location>
</feature>
<reference evidence="9 10" key="1">
    <citation type="submission" date="2022-03" db="EMBL/GenBank/DDBJ databases">
        <authorList>
            <person name="Nunn A."/>
            <person name="Chopra R."/>
            <person name="Nunn A."/>
            <person name="Contreras Garrido A."/>
        </authorList>
    </citation>
    <scope>NUCLEOTIDE SEQUENCE [LARGE SCALE GENOMIC DNA]</scope>
</reference>
<keyword evidence="4" id="KW-0238">DNA-binding</keyword>
<dbReference type="InterPro" id="IPR044822">
    <property type="entry name" value="Myb_DNA-bind_4"/>
</dbReference>
<dbReference type="SMART" id="SM00717">
    <property type="entry name" value="SANT"/>
    <property type="match status" value="1"/>
</dbReference>
<evidence type="ECO:0000313" key="10">
    <source>
        <dbReference type="Proteomes" id="UP000836841"/>
    </source>
</evidence>
<evidence type="ECO:0000259" key="8">
    <source>
        <dbReference type="PROSITE" id="PS50090"/>
    </source>
</evidence>